<accession>A0A117NFI8</accession>
<reference evidence="1" key="1">
    <citation type="journal article" date="2015" name="Genome Biol. Evol.">
        <title>Organellar Genomes of White Spruce (Picea glauca): Assembly and Annotation.</title>
        <authorList>
            <person name="Jackman S.D."/>
            <person name="Warren R.L."/>
            <person name="Gibb E.A."/>
            <person name="Vandervalk B.P."/>
            <person name="Mohamadi H."/>
            <person name="Chu J."/>
            <person name="Raymond A."/>
            <person name="Pleasance S."/>
            <person name="Coope R."/>
            <person name="Wildung M.R."/>
            <person name="Ritland C.E."/>
            <person name="Bousquet J."/>
            <person name="Jones S.J."/>
            <person name="Bohlmann J."/>
            <person name="Birol I."/>
        </authorList>
    </citation>
    <scope>NUCLEOTIDE SEQUENCE [LARGE SCALE GENOMIC DNA]</scope>
    <source>
        <tissue evidence="1">Flushing bud</tissue>
    </source>
</reference>
<sequence length="56" mass="6567">MLITICSFLLNEREFPEIHPNQSMLVKPIIMLVKSPCVLSGFRDRNYVIHLDCFML</sequence>
<gene>
    <name evidence="2" type="ORF">ABT39_MTgene2568</name>
    <name evidence="3" type="ORF">ABT39_MTgene2569</name>
    <name evidence="1" type="ORF">ABT39_MTgene3393</name>
</gene>
<evidence type="ECO:0000313" key="1">
    <source>
        <dbReference type="EMBL" id="KUM45320.1"/>
    </source>
</evidence>
<dbReference type="EMBL" id="LKAM01000020">
    <property type="protein sequence ID" value="KUM45320.1"/>
    <property type="molecule type" value="Genomic_DNA"/>
</dbReference>
<evidence type="ECO:0000313" key="2">
    <source>
        <dbReference type="EMBL" id="KUM45466.1"/>
    </source>
</evidence>
<dbReference type="EMBL" id="LKAM01000018">
    <property type="protein sequence ID" value="KUM45467.1"/>
    <property type="molecule type" value="Genomic_DNA"/>
</dbReference>
<proteinExistence type="predicted"/>
<geneLocation type="mitochondrion" evidence="1"/>
<evidence type="ECO:0000313" key="3">
    <source>
        <dbReference type="EMBL" id="KUM45467.1"/>
    </source>
</evidence>
<dbReference type="EMBL" id="LKAM01000018">
    <property type="protein sequence ID" value="KUM45466.1"/>
    <property type="molecule type" value="Genomic_DNA"/>
</dbReference>
<protein>
    <submittedName>
        <fullName evidence="1">Uncharacterized protein</fullName>
    </submittedName>
</protein>
<dbReference type="AlphaFoldDB" id="A0A117NFI8"/>
<comment type="caution">
    <text evidence="1">The sequence shown here is derived from an EMBL/GenBank/DDBJ whole genome shotgun (WGS) entry which is preliminary data.</text>
</comment>
<organism evidence="1">
    <name type="scientific">Picea glauca</name>
    <name type="common">White spruce</name>
    <name type="synonym">Pinus glauca</name>
    <dbReference type="NCBI Taxonomy" id="3330"/>
    <lineage>
        <taxon>Eukaryota</taxon>
        <taxon>Viridiplantae</taxon>
        <taxon>Streptophyta</taxon>
        <taxon>Embryophyta</taxon>
        <taxon>Tracheophyta</taxon>
        <taxon>Spermatophyta</taxon>
        <taxon>Pinopsida</taxon>
        <taxon>Pinidae</taxon>
        <taxon>Conifers I</taxon>
        <taxon>Pinales</taxon>
        <taxon>Pinaceae</taxon>
        <taxon>Picea</taxon>
    </lineage>
</organism>
<name>A0A117NFI8_PICGL</name>
<keyword evidence="1" id="KW-0496">Mitochondrion</keyword>